<evidence type="ECO:0000256" key="6">
    <source>
        <dbReference type="ARBA" id="ARBA00023180"/>
    </source>
</evidence>
<accession>A0A6I9QUF7</accession>
<dbReference type="GO" id="GO:0071949">
    <property type="term" value="F:FAD binding"/>
    <property type="evidence" value="ECO:0007669"/>
    <property type="project" value="InterPro"/>
</dbReference>
<dbReference type="AlphaFoldDB" id="A0A6I9QUF7"/>
<name>A0A6I9QUF7_ELAGV</name>
<dbReference type="PANTHER" id="PTHR32448">
    <property type="entry name" value="OS08G0158400 PROTEIN"/>
    <property type="match status" value="1"/>
</dbReference>
<organism evidence="9 10">
    <name type="scientific">Elaeis guineensis var. tenera</name>
    <name type="common">Oil palm</name>
    <dbReference type="NCBI Taxonomy" id="51953"/>
    <lineage>
        <taxon>Eukaryota</taxon>
        <taxon>Viridiplantae</taxon>
        <taxon>Streptophyta</taxon>
        <taxon>Embryophyta</taxon>
        <taxon>Tracheophyta</taxon>
        <taxon>Spermatophyta</taxon>
        <taxon>Magnoliopsida</taxon>
        <taxon>Liliopsida</taxon>
        <taxon>Arecaceae</taxon>
        <taxon>Arecoideae</taxon>
        <taxon>Cocoseae</taxon>
        <taxon>Elaeidinae</taxon>
        <taxon>Elaeis</taxon>
    </lineage>
</organism>
<keyword evidence="6" id="KW-0325">Glycoprotein</keyword>
<dbReference type="GO" id="GO:0016491">
    <property type="term" value="F:oxidoreductase activity"/>
    <property type="evidence" value="ECO:0007669"/>
    <property type="project" value="InterPro"/>
</dbReference>
<evidence type="ECO:0000313" key="9">
    <source>
        <dbReference type="Proteomes" id="UP000504607"/>
    </source>
</evidence>
<evidence type="ECO:0000256" key="3">
    <source>
        <dbReference type="ARBA" id="ARBA00022630"/>
    </source>
</evidence>
<dbReference type="InterPro" id="IPR016166">
    <property type="entry name" value="FAD-bd_PCMH"/>
</dbReference>
<evidence type="ECO:0000256" key="4">
    <source>
        <dbReference type="ARBA" id="ARBA00022729"/>
    </source>
</evidence>
<dbReference type="Gene3D" id="3.30.465.10">
    <property type="match status" value="1"/>
</dbReference>
<dbReference type="OrthoDB" id="407275at2759"/>
<dbReference type="InterPro" id="IPR016169">
    <property type="entry name" value="FAD-bd_PCMH_sub2"/>
</dbReference>
<keyword evidence="9" id="KW-1185">Reference proteome</keyword>
<dbReference type="InterPro" id="IPR012951">
    <property type="entry name" value="BBE"/>
</dbReference>
<dbReference type="Pfam" id="PF08031">
    <property type="entry name" value="BBE"/>
    <property type="match status" value="1"/>
</dbReference>
<dbReference type="Gene3D" id="3.40.462.20">
    <property type="match status" value="1"/>
</dbReference>
<evidence type="ECO:0000313" key="10">
    <source>
        <dbReference type="RefSeq" id="XP_010915476.1"/>
    </source>
</evidence>
<comment type="cofactor">
    <cofactor evidence="1">
        <name>FAD</name>
        <dbReference type="ChEBI" id="CHEBI:57692"/>
    </cofactor>
</comment>
<keyword evidence="3" id="KW-0285">Flavoprotein</keyword>
<feature type="signal peptide" evidence="7">
    <location>
        <begin position="1"/>
        <end position="23"/>
    </location>
</feature>
<dbReference type="InParanoid" id="A0A6I9QUF7"/>
<dbReference type="RefSeq" id="XP_010915476.1">
    <property type="nucleotide sequence ID" value="XM_010917174.3"/>
</dbReference>
<keyword evidence="5" id="KW-0274">FAD</keyword>
<evidence type="ECO:0000256" key="7">
    <source>
        <dbReference type="SAM" id="SignalP"/>
    </source>
</evidence>
<dbReference type="SUPFAM" id="SSF56176">
    <property type="entry name" value="FAD-binding/transporter-associated domain-like"/>
    <property type="match status" value="1"/>
</dbReference>
<evidence type="ECO:0000259" key="8">
    <source>
        <dbReference type="PROSITE" id="PS51387"/>
    </source>
</evidence>
<reference evidence="10" key="1">
    <citation type="submission" date="2025-08" db="UniProtKB">
        <authorList>
            <consortium name="RefSeq"/>
        </authorList>
    </citation>
    <scope>IDENTIFICATION</scope>
</reference>
<dbReference type="Proteomes" id="UP000504607">
    <property type="component" value="Chromosome 3"/>
</dbReference>
<dbReference type="FunCoup" id="A0A6I9QUF7">
    <property type="interactions" value="60"/>
</dbReference>
<feature type="domain" description="FAD-binding PCMH-type" evidence="8">
    <location>
        <begin position="73"/>
        <end position="249"/>
    </location>
</feature>
<dbReference type="InterPro" id="IPR036318">
    <property type="entry name" value="FAD-bd_PCMH-like_sf"/>
</dbReference>
<dbReference type="InterPro" id="IPR016167">
    <property type="entry name" value="FAD-bd_PCMH_sub1"/>
</dbReference>
<gene>
    <name evidence="10" type="primary">LOC105040585</name>
</gene>
<keyword evidence="4 7" id="KW-0732">Signal</keyword>
<evidence type="ECO:0000256" key="1">
    <source>
        <dbReference type="ARBA" id="ARBA00001974"/>
    </source>
</evidence>
<dbReference type="Pfam" id="PF01565">
    <property type="entry name" value="FAD_binding_4"/>
    <property type="match status" value="1"/>
</dbReference>
<dbReference type="Gene3D" id="3.30.43.10">
    <property type="entry name" value="Uridine Diphospho-n-acetylenolpyruvylglucosamine Reductase, domain 2"/>
    <property type="match status" value="1"/>
</dbReference>
<feature type="chain" id="PRO_5026842212" evidence="7">
    <location>
        <begin position="24"/>
        <end position="562"/>
    </location>
</feature>
<evidence type="ECO:0000256" key="5">
    <source>
        <dbReference type="ARBA" id="ARBA00022827"/>
    </source>
</evidence>
<dbReference type="PROSITE" id="PS51387">
    <property type="entry name" value="FAD_PCMH"/>
    <property type="match status" value="1"/>
</dbReference>
<comment type="similarity">
    <text evidence="2">Belongs to the oxygen-dependent FAD-linked oxidoreductase family.</text>
</comment>
<dbReference type="InterPro" id="IPR006094">
    <property type="entry name" value="Oxid_FAD_bind_N"/>
</dbReference>
<protein>
    <submittedName>
        <fullName evidence="10">LOW QUALITY PROTEIN: berberine bridge enzyme-like 15</fullName>
    </submittedName>
</protein>
<proteinExistence type="inferred from homology"/>
<evidence type="ECO:0000256" key="2">
    <source>
        <dbReference type="ARBA" id="ARBA00005466"/>
    </source>
</evidence>
<sequence>MALSSTNLALYCLLCLAISLASSHPAYESFLHCLSLHSSPSTNFSQLIYFPNTDSYSSLLLSSIQNLRFASPTTPKPLLILQPADESQIQASVICCRIHSLPMRVRSGGHDYEGLSYRSDQDSRFILLDLAGLRSVSVDTEHGIAWVQSGATLGELYYRIAEKSSHHGFPAGLCPTVCVGGHLSGGGWGNLIRKYGLAADNILDATFVDANGRLLDRESMGEDLFWAIRGGGGESFGVIVSWKVRLVPVPPTVTAFTLRRTLEQGAIELLNKWQYVAHKLHEDLYLKVHIQPEECGEKGVVAVFESLFLGSCAELLQHIGKSFSELGVKRNDCREMSWIQSVLYYARYNNGEPMEILLDRSLQPKEFSKSKSDYVKDPIPLSGWEGIWRRFLEQGAGFMVMDPHGGRMSEILESEIPFPHRQGNLFNIQYLVRWKDSGASASEKHLAWVGRMYRYMRPYVSKHPRSAYLNYRDLDLGKNEEGNTSYSTAKVWGRKYFRNNFKRLAIVKGEVDPEDFFWSEQSIPPLIVNKETRSRWIGFKELISKPRPLIKRFLRLATDVLL</sequence>